<evidence type="ECO:0000256" key="2">
    <source>
        <dbReference type="SAM" id="MobiDB-lite"/>
    </source>
</evidence>
<dbReference type="STRING" id="3880.G7JA77"/>
<name>G7JA77_MEDTR</name>
<proteinExistence type="predicted"/>
<organism evidence="4 6">
    <name type="scientific">Medicago truncatula</name>
    <name type="common">Barrel medic</name>
    <name type="synonym">Medicago tribuloides</name>
    <dbReference type="NCBI Taxonomy" id="3880"/>
    <lineage>
        <taxon>Eukaryota</taxon>
        <taxon>Viridiplantae</taxon>
        <taxon>Streptophyta</taxon>
        <taxon>Embryophyta</taxon>
        <taxon>Tracheophyta</taxon>
        <taxon>Spermatophyta</taxon>
        <taxon>Magnoliopsida</taxon>
        <taxon>eudicotyledons</taxon>
        <taxon>Gunneridae</taxon>
        <taxon>Pentapetalae</taxon>
        <taxon>rosids</taxon>
        <taxon>fabids</taxon>
        <taxon>Fabales</taxon>
        <taxon>Fabaceae</taxon>
        <taxon>Papilionoideae</taxon>
        <taxon>50 kb inversion clade</taxon>
        <taxon>NPAAA clade</taxon>
        <taxon>Hologalegina</taxon>
        <taxon>IRL clade</taxon>
        <taxon>Trifolieae</taxon>
        <taxon>Medicago</taxon>
    </lineage>
</organism>
<dbReference type="HOGENOM" id="CLU_2349938_0_0_1"/>
<evidence type="ECO:0000313" key="5">
    <source>
        <dbReference type="EnsemblPlants" id="AES71905"/>
    </source>
</evidence>
<reference evidence="5" key="3">
    <citation type="submission" date="2015-04" db="UniProtKB">
        <authorList>
            <consortium name="EnsemblPlants"/>
        </authorList>
    </citation>
    <scope>IDENTIFICATION</scope>
    <source>
        <strain evidence="5">cv. Jemalong A17</strain>
    </source>
</reference>
<dbReference type="InterPro" id="IPR058922">
    <property type="entry name" value="WHD_DRP"/>
</dbReference>
<dbReference type="Pfam" id="PF23559">
    <property type="entry name" value="WHD_DRP"/>
    <property type="match status" value="1"/>
</dbReference>
<protein>
    <recommendedName>
        <fullName evidence="3">Disease resistance protein winged helix domain-containing protein</fullName>
    </recommendedName>
</protein>
<reference evidence="4 6" key="1">
    <citation type="journal article" date="2011" name="Nature">
        <title>The Medicago genome provides insight into the evolution of rhizobial symbioses.</title>
        <authorList>
            <person name="Young N.D."/>
            <person name="Debelle F."/>
            <person name="Oldroyd G.E."/>
            <person name="Geurts R."/>
            <person name="Cannon S.B."/>
            <person name="Udvardi M.K."/>
            <person name="Benedito V.A."/>
            <person name="Mayer K.F."/>
            <person name="Gouzy J."/>
            <person name="Schoof H."/>
            <person name="Van de Peer Y."/>
            <person name="Proost S."/>
            <person name="Cook D.R."/>
            <person name="Meyers B.C."/>
            <person name="Spannagl M."/>
            <person name="Cheung F."/>
            <person name="De Mita S."/>
            <person name="Krishnakumar V."/>
            <person name="Gundlach H."/>
            <person name="Zhou S."/>
            <person name="Mudge J."/>
            <person name="Bharti A.K."/>
            <person name="Murray J.D."/>
            <person name="Naoumkina M.A."/>
            <person name="Rosen B."/>
            <person name="Silverstein K.A."/>
            <person name="Tang H."/>
            <person name="Rombauts S."/>
            <person name="Zhao P.X."/>
            <person name="Zhou P."/>
            <person name="Barbe V."/>
            <person name="Bardou P."/>
            <person name="Bechner M."/>
            <person name="Bellec A."/>
            <person name="Berger A."/>
            <person name="Berges H."/>
            <person name="Bidwell S."/>
            <person name="Bisseling T."/>
            <person name="Choisne N."/>
            <person name="Couloux A."/>
            <person name="Denny R."/>
            <person name="Deshpande S."/>
            <person name="Dai X."/>
            <person name="Doyle J.J."/>
            <person name="Dudez A.M."/>
            <person name="Farmer A.D."/>
            <person name="Fouteau S."/>
            <person name="Franken C."/>
            <person name="Gibelin C."/>
            <person name="Gish J."/>
            <person name="Goldstein S."/>
            <person name="Gonzalez A.J."/>
            <person name="Green P.J."/>
            <person name="Hallab A."/>
            <person name="Hartog M."/>
            <person name="Hua A."/>
            <person name="Humphray S.J."/>
            <person name="Jeong D.H."/>
            <person name="Jing Y."/>
            <person name="Jocker A."/>
            <person name="Kenton S.M."/>
            <person name="Kim D.J."/>
            <person name="Klee K."/>
            <person name="Lai H."/>
            <person name="Lang C."/>
            <person name="Lin S."/>
            <person name="Macmil S.L."/>
            <person name="Magdelenat G."/>
            <person name="Matthews L."/>
            <person name="McCorrison J."/>
            <person name="Monaghan E.L."/>
            <person name="Mun J.H."/>
            <person name="Najar F.Z."/>
            <person name="Nicholson C."/>
            <person name="Noirot C."/>
            <person name="O'Bleness M."/>
            <person name="Paule C.R."/>
            <person name="Poulain J."/>
            <person name="Prion F."/>
            <person name="Qin B."/>
            <person name="Qu C."/>
            <person name="Retzel E.F."/>
            <person name="Riddle C."/>
            <person name="Sallet E."/>
            <person name="Samain S."/>
            <person name="Samson N."/>
            <person name="Sanders I."/>
            <person name="Saurat O."/>
            <person name="Scarpelli C."/>
            <person name="Schiex T."/>
            <person name="Segurens B."/>
            <person name="Severin A.J."/>
            <person name="Sherrier D.J."/>
            <person name="Shi R."/>
            <person name="Sims S."/>
            <person name="Singer S.R."/>
            <person name="Sinharoy S."/>
            <person name="Sterck L."/>
            <person name="Viollet A."/>
            <person name="Wang B.B."/>
            <person name="Wang K."/>
            <person name="Wang M."/>
            <person name="Wang X."/>
            <person name="Warfsmann J."/>
            <person name="Weissenbach J."/>
            <person name="White D.D."/>
            <person name="White J.D."/>
            <person name="Wiley G.B."/>
            <person name="Wincker P."/>
            <person name="Xing Y."/>
            <person name="Yang L."/>
            <person name="Yao Z."/>
            <person name="Ying F."/>
            <person name="Zhai J."/>
            <person name="Zhou L."/>
            <person name="Zuber A."/>
            <person name="Denarie J."/>
            <person name="Dixon R.A."/>
            <person name="May G.D."/>
            <person name="Schwartz D.C."/>
            <person name="Rogers J."/>
            <person name="Quetier F."/>
            <person name="Town C.D."/>
            <person name="Roe B.A."/>
        </authorList>
    </citation>
    <scope>NUCLEOTIDE SEQUENCE [LARGE SCALE GENOMIC DNA]</scope>
    <source>
        <strain evidence="4">A17</strain>
        <strain evidence="5 6">cv. Jemalong A17</strain>
    </source>
</reference>
<sequence length="97" mass="10979">MGNYCDQHQQGDNPPSYQFHVGTAPVSKSPNHFLLDGDMKEEAEGFVKEYEERTLEKVAEGYLKELICRSLVQVVSTGIDGRVKSCRVHDLVHEMIL</sequence>
<evidence type="ECO:0000259" key="3">
    <source>
        <dbReference type="Pfam" id="PF23559"/>
    </source>
</evidence>
<feature type="domain" description="Disease resistance protein winged helix" evidence="3">
    <location>
        <begin position="43"/>
        <end position="96"/>
    </location>
</feature>
<dbReference type="AlphaFoldDB" id="G7JA77"/>
<dbReference type="Gene3D" id="1.10.10.10">
    <property type="entry name" value="Winged helix-like DNA-binding domain superfamily/Winged helix DNA-binding domain"/>
    <property type="match status" value="1"/>
</dbReference>
<dbReference type="EMBL" id="CM001219">
    <property type="protein sequence ID" value="AES71905.1"/>
    <property type="molecule type" value="Genomic_DNA"/>
</dbReference>
<feature type="region of interest" description="Disordered" evidence="2">
    <location>
        <begin position="1"/>
        <end position="20"/>
    </location>
</feature>
<evidence type="ECO:0000313" key="4">
    <source>
        <dbReference type="EMBL" id="AES71905.1"/>
    </source>
</evidence>
<evidence type="ECO:0000313" key="6">
    <source>
        <dbReference type="Proteomes" id="UP000002051"/>
    </source>
</evidence>
<dbReference type="InterPro" id="IPR036388">
    <property type="entry name" value="WH-like_DNA-bd_sf"/>
</dbReference>
<feature type="compositionally biased region" description="Polar residues" evidence="2">
    <location>
        <begin position="1"/>
        <end position="16"/>
    </location>
</feature>
<gene>
    <name evidence="4" type="ordered locus">MTR_3g084010</name>
</gene>
<dbReference type="Proteomes" id="UP000002051">
    <property type="component" value="Chromosome 3"/>
</dbReference>
<dbReference type="PaxDb" id="3880-AES71905"/>
<keyword evidence="1" id="KW-0677">Repeat</keyword>
<keyword evidence="6" id="KW-1185">Reference proteome</keyword>
<accession>G7JA77</accession>
<evidence type="ECO:0000256" key="1">
    <source>
        <dbReference type="ARBA" id="ARBA00022737"/>
    </source>
</evidence>
<dbReference type="EnsemblPlants" id="AES71905">
    <property type="protein sequence ID" value="AES71905"/>
    <property type="gene ID" value="MTR_3g084010"/>
</dbReference>
<reference evidence="4 6" key="2">
    <citation type="journal article" date="2014" name="BMC Genomics">
        <title>An improved genome release (version Mt4.0) for the model legume Medicago truncatula.</title>
        <authorList>
            <person name="Tang H."/>
            <person name="Krishnakumar V."/>
            <person name="Bidwell S."/>
            <person name="Rosen B."/>
            <person name="Chan A."/>
            <person name="Zhou S."/>
            <person name="Gentzbittel L."/>
            <person name="Childs K.L."/>
            <person name="Yandell M."/>
            <person name="Gundlach H."/>
            <person name="Mayer K.F."/>
            <person name="Schwartz D.C."/>
            <person name="Town C.D."/>
        </authorList>
    </citation>
    <scope>GENOME REANNOTATION</scope>
    <source>
        <strain evidence="5 6">cv. Jemalong A17</strain>
    </source>
</reference>